<dbReference type="Proteomes" id="UP000076563">
    <property type="component" value="Unassembled WGS sequence"/>
</dbReference>
<proteinExistence type="predicted"/>
<accession>A0A163YMS1</accession>
<protein>
    <submittedName>
        <fullName evidence="2">Endonuclease</fullName>
    </submittedName>
</protein>
<dbReference type="Pfam" id="PF01261">
    <property type="entry name" value="AP_endonuc_2"/>
    <property type="match status" value="1"/>
</dbReference>
<dbReference type="AlphaFoldDB" id="A0A163YMS1"/>
<dbReference type="EMBL" id="LQRA01000051">
    <property type="protein sequence ID" value="KZE79647.1"/>
    <property type="molecule type" value="Genomic_DNA"/>
</dbReference>
<evidence type="ECO:0000313" key="2">
    <source>
        <dbReference type="EMBL" id="KZE79647.1"/>
    </source>
</evidence>
<dbReference type="InterPro" id="IPR013022">
    <property type="entry name" value="Xyl_isomerase-like_TIM-brl"/>
</dbReference>
<dbReference type="PANTHER" id="PTHR12110">
    <property type="entry name" value="HYDROXYPYRUVATE ISOMERASE"/>
    <property type="match status" value="1"/>
</dbReference>
<dbReference type="OrthoDB" id="9814946at2"/>
<evidence type="ECO:0000259" key="1">
    <source>
        <dbReference type="Pfam" id="PF01261"/>
    </source>
</evidence>
<dbReference type="SUPFAM" id="SSF51658">
    <property type="entry name" value="Xylose isomerase-like"/>
    <property type="match status" value="1"/>
</dbReference>
<organism evidence="2 3">
    <name type="scientific">Paenibacillus elgii</name>
    <dbReference type="NCBI Taxonomy" id="189691"/>
    <lineage>
        <taxon>Bacteria</taxon>
        <taxon>Bacillati</taxon>
        <taxon>Bacillota</taxon>
        <taxon>Bacilli</taxon>
        <taxon>Bacillales</taxon>
        <taxon>Paenibacillaceae</taxon>
        <taxon>Paenibacillus</taxon>
    </lineage>
</organism>
<dbReference type="Gene3D" id="3.20.20.150">
    <property type="entry name" value="Divalent-metal-dependent TIM barrel enzymes"/>
    <property type="match status" value="1"/>
</dbReference>
<dbReference type="InterPro" id="IPR050312">
    <property type="entry name" value="IolE/XylAMocC-like"/>
</dbReference>
<sequence>MIIAGMNITYRHFPFGHFLDGMERAGIGSIELWAGEPHFYVGRNPLSTLRSIRKEVKARKLNIVCYTPEQCVYPYNLAASDPDWRARSVAYFKENLYAAVELEAPIMLVTSGIGDFAVPRADSWNFASDSIAQLARIAEAEGLTLALEPLTPLETNLVTSLREVRNMMAEIGSPSLRVMIDTVAMQLAGETPDDYFAAPGGLPHVHLIDGDGQSDAHLALGDGALNWEGWVQSLQKHGYQGCCTLEIMGSPYYANPQEAIVKSLDKLRQLGISS</sequence>
<keyword evidence="2" id="KW-0378">Hydrolase</keyword>
<keyword evidence="3" id="KW-1185">Reference proteome</keyword>
<feature type="domain" description="Xylose isomerase-like TIM barrel" evidence="1">
    <location>
        <begin position="23"/>
        <end position="269"/>
    </location>
</feature>
<dbReference type="InterPro" id="IPR036237">
    <property type="entry name" value="Xyl_isomerase-like_sf"/>
</dbReference>
<dbReference type="RefSeq" id="WP_063181096.1">
    <property type="nucleotide sequence ID" value="NZ_LQRA01000051.1"/>
</dbReference>
<evidence type="ECO:0000313" key="3">
    <source>
        <dbReference type="Proteomes" id="UP000076563"/>
    </source>
</evidence>
<dbReference type="GO" id="GO:0004519">
    <property type="term" value="F:endonuclease activity"/>
    <property type="evidence" value="ECO:0007669"/>
    <property type="project" value="UniProtKB-KW"/>
</dbReference>
<name>A0A163YMS1_9BACL</name>
<comment type="caution">
    <text evidence="2">The sequence shown here is derived from an EMBL/GenBank/DDBJ whole genome shotgun (WGS) entry which is preliminary data.</text>
</comment>
<reference evidence="3" key="1">
    <citation type="submission" date="2016-01" db="EMBL/GenBank/DDBJ databases">
        <title>Draft genome of Chromobacterium sp. F49.</title>
        <authorList>
            <person name="Hong K.W."/>
        </authorList>
    </citation>
    <scope>NUCLEOTIDE SEQUENCE [LARGE SCALE GENOMIC DNA]</scope>
    <source>
        <strain evidence="3">M63</strain>
    </source>
</reference>
<keyword evidence="2" id="KW-0540">Nuclease</keyword>
<keyword evidence="2" id="KW-0255">Endonuclease</keyword>
<gene>
    <name evidence="2" type="ORF">AV654_15200</name>
</gene>